<sequence length="344" mass="38145">MSHEALNPIHPAVLPHLDPVFIELYNQHVANTPSGPIDLSVLRSKYSQLYSYGTGPAPEPARVYDTTIPGHNGDLIPCRVYEPACPGPWPVHIDFHGGGWGLGDLNTESHICKHIAVKANVAVIDIAYRLVPEHPFPIGVQDSFAALQYLATKSHTQFPNLDTTRISLGGVSAGANIALIIAHLARDHHLPPLRLVAVGTPVIDDISHYSMAHDSPFPSMQTMEYAPTLNWARLKWFDQLKWSSLSADETIRQKQLTEVKWYANALNAPDFTRLPRTVIYTAGCDPLCDEGEAYARKLIEGGCEVTVRRFEGVPHPFMHMDKDLWQARQFIDLIAGHIKVALHG</sequence>
<evidence type="ECO:0000256" key="1">
    <source>
        <dbReference type="ARBA" id="ARBA00022801"/>
    </source>
</evidence>
<reference evidence="3 4" key="1">
    <citation type="submission" date="2016-12" db="EMBL/GenBank/DDBJ databases">
        <title>The genomes of Aspergillus section Nigri reveals drivers in fungal speciation.</title>
        <authorList>
            <consortium name="DOE Joint Genome Institute"/>
            <person name="Vesth T.C."/>
            <person name="Nybo J."/>
            <person name="Theobald S."/>
            <person name="Brandl J."/>
            <person name="Frisvad J.C."/>
            <person name="Nielsen K.F."/>
            <person name="Lyhne E.K."/>
            <person name="Kogle M.E."/>
            <person name="Kuo A."/>
            <person name="Riley R."/>
            <person name="Clum A."/>
            <person name="Nolan M."/>
            <person name="Lipzen A."/>
            <person name="Salamov A."/>
            <person name="Henrissat B."/>
            <person name="Wiebenga A."/>
            <person name="De Vries R.P."/>
            <person name="Grigoriev I.V."/>
            <person name="Mortensen U.H."/>
            <person name="Andersen M.R."/>
            <person name="Baker S.E."/>
        </authorList>
    </citation>
    <scope>NUCLEOTIDE SEQUENCE [LARGE SCALE GENOMIC DNA]</scope>
    <source>
        <strain evidence="3 4">CBS 115572</strain>
    </source>
</reference>
<keyword evidence="1" id="KW-0378">Hydrolase</keyword>
<evidence type="ECO:0000313" key="3">
    <source>
        <dbReference type="EMBL" id="PWY81541.1"/>
    </source>
</evidence>
<dbReference type="Pfam" id="PF07859">
    <property type="entry name" value="Abhydrolase_3"/>
    <property type="match status" value="1"/>
</dbReference>
<accession>A0A317W784</accession>
<dbReference type="SUPFAM" id="SSF53474">
    <property type="entry name" value="alpha/beta-Hydrolases"/>
    <property type="match status" value="1"/>
</dbReference>
<feature type="domain" description="Alpha/beta hydrolase fold-3" evidence="2">
    <location>
        <begin position="94"/>
        <end position="318"/>
    </location>
</feature>
<dbReference type="PANTHER" id="PTHR48081">
    <property type="entry name" value="AB HYDROLASE SUPERFAMILY PROTEIN C4A8.06C"/>
    <property type="match status" value="1"/>
</dbReference>
<gene>
    <name evidence="3" type="ORF">BO94DRAFT_470093</name>
</gene>
<organism evidence="3 4">
    <name type="scientific">Aspergillus sclerotioniger CBS 115572</name>
    <dbReference type="NCBI Taxonomy" id="1450535"/>
    <lineage>
        <taxon>Eukaryota</taxon>
        <taxon>Fungi</taxon>
        <taxon>Dikarya</taxon>
        <taxon>Ascomycota</taxon>
        <taxon>Pezizomycotina</taxon>
        <taxon>Eurotiomycetes</taxon>
        <taxon>Eurotiomycetidae</taxon>
        <taxon>Eurotiales</taxon>
        <taxon>Aspergillaceae</taxon>
        <taxon>Aspergillus</taxon>
        <taxon>Aspergillus subgen. Circumdati</taxon>
    </lineage>
</organism>
<dbReference type="PANTHER" id="PTHR48081:SF8">
    <property type="entry name" value="ALPHA_BETA HYDROLASE FOLD-3 DOMAIN-CONTAINING PROTEIN-RELATED"/>
    <property type="match status" value="1"/>
</dbReference>
<dbReference type="InterPro" id="IPR029058">
    <property type="entry name" value="AB_hydrolase_fold"/>
</dbReference>
<dbReference type="EMBL" id="MSFK01000020">
    <property type="protein sequence ID" value="PWY81541.1"/>
    <property type="molecule type" value="Genomic_DNA"/>
</dbReference>
<name>A0A317W784_9EURO</name>
<dbReference type="AlphaFoldDB" id="A0A317W784"/>
<keyword evidence="4" id="KW-1185">Reference proteome</keyword>
<dbReference type="STRING" id="1450535.A0A317W784"/>
<dbReference type="GO" id="GO:0016787">
    <property type="term" value="F:hydrolase activity"/>
    <property type="evidence" value="ECO:0007669"/>
    <property type="project" value="UniProtKB-KW"/>
</dbReference>
<comment type="caution">
    <text evidence="3">The sequence shown here is derived from an EMBL/GenBank/DDBJ whole genome shotgun (WGS) entry which is preliminary data.</text>
</comment>
<protein>
    <submittedName>
        <fullName evidence="3">Esterase</fullName>
    </submittedName>
</protein>
<evidence type="ECO:0000313" key="4">
    <source>
        <dbReference type="Proteomes" id="UP000246702"/>
    </source>
</evidence>
<evidence type="ECO:0000259" key="2">
    <source>
        <dbReference type="Pfam" id="PF07859"/>
    </source>
</evidence>
<dbReference type="RefSeq" id="XP_025465609.1">
    <property type="nucleotide sequence ID" value="XM_025608316.1"/>
</dbReference>
<dbReference type="GeneID" id="37110459"/>
<proteinExistence type="predicted"/>
<dbReference type="InterPro" id="IPR050300">
    <property type="entry name" value="GDXG_lipolytic_enzyme"/>
</dbReference>
<dbReference type="OrthoDB" id="408631at2759"/>
<dbReference type="InterPro" id="IPR013094">
    <property type="entry name" value="AB_hydrolase_3"/>
</dbReference>
<dbReference type="Proteomes" id="UP000246702">
    <property type="component" value="Unassembled WGS sequence"/>
</dbReference>
<dbReference type="Gene3D" id="3.40.50.1820">
    <property type="entry name" value="alpha/beta hydrolase"/>
    <property type="match status" value="1"/>
</dbReference>